<evidence type="ECO:0000313" key="9">
    <source>
        <dbReference type="Proteomes" id="UP001142610"/>
    </source>
</evidence>
<comment type="caution">
    <text evidence="8">The sequence shown here is derived from an EMBL/GenBank/DDBJ whole genome shotgun (WGS) entry which is preliminary data.</text>
</comment>
<accession>A0A9X2L8P4</accession>
<evidence type="ECO:0000256" key="1">
    <source>
        <dbReference type="ARBA" id="ARBA00022741"/>
    </source>
</evidence>
<feature type="region of interest" description="Disordered" evidence="6">
    <location>
        <begin position="501"/>
        <end position="528"/>
    </location>
</feature>
<dbReference type="InterPro" id="IPR051309">
    <property type="entry name" value="ABCF_ATPase"/>
</dbReference>
<dbReference type="InterPro" id="IPR003439">
    <property type="entry name" value="ABC_transporter-like_ATP-bd"/>
</dbReference>
<organism evidence="8 9">
    <name type="scientific">Parvularcula maris</name>
    <dbReference type="NCBI Taxonomy" id="2965077"/>
    <lineage>
        <taxon>Bacteria</taxon>
        <taxon>Pseudomonadati</taxon>
        <taxon>Pseudomonadota</taxon>
        <taxon>Alphaproteobacteria</taxon>
        <taxon>Parvularculales</taxon>
        <taxon>Parvularculaceae</taxon>
        <taxon>Parvularcula</taxon>
    </lineage>
</organism>
<gene>
    <name evidence="8" type="ORF">NOG11_06415</name>
</gene>
<comment type="catalytic activity">
    <reaction evidence="3">
        <text>ATP + H2O = ADP + phosphate + H(+)</text>
        <dbReference type="Rhea" id="RHEA:13065"/>
        <dbReference type="ChEBI" id="CHEBI:15377"/>
        <dbReference type="ChEBI" id="CHEBI:15378"/>
        <dbReference type="ChEBI" id="CHEBI:30616"/>
        <dbReference type="ChEBI" id="CHEBI:43474"/>
        <dbReference type="ChEBI" id="CHEBI:456216"/>
    </reaction>
</comment>
<comment type="similarity">
    <text evidence="4">Belongs to the ABC transporter superfamily. ABCF family. Uup subfamily.</text>
</comment>
<dbReference type="GO" id="GO:0016887">
    <property type="term" value="F:ATP hydrolysis activity"/>
    <property type="evidence" value="ECO:0007669"/>
    <property type="project" value="InterPro"/>
</dbReference>
<dbReference type="FunFam" id="3.40.50.300:FF:000309">
    <property type="entry name" value="ABC transporter ATP-binding protein"/>
    <property type="match status" value="1"/>
</dbReference>
<dbReference type="PANTHER" id="PTHR42855:SF1">
    <property type="entry name" value="ABC TRANSPORTER DOMAIN-CONTAINING PROTEIN"/>
    <property type="match status" value="1"/>
</dbReference>
<dbReference type="InterPro" id="IPR017871">
    <property type="entry name" value="ABC_transporter-like_CS"/>
</dbReference>
<evidence type="ECO:0000256" key="3">
    <source>
        <dbReference type="ARBA" id="ARBA00049360"/>
    </source>
</evidence>
<proteinExistence type="inferred from homology"/>
<dbReference type="InterPro" id="IPR037118">
    <property type="entry name" value="Val-tRNA_synth_C_sf"/>
</dbReference>
<dbReference type="RefSeq" id="WP_256618881.1">
    <property type="nucleotide sequence ID" value="NZ_JANIBC010000003.1"/>
</dbReference>
<feature type="domain" description="ABC transporter" evidence="7">
    <location>
        <begin position="6"/>
        <end position="216"/>
    </location>
</feature>
<evidence type="ECO:0000256" key="4">
    <source>
        <dbReference type="ARBA" id="ARBA00061478"/>
    </source>
</evidence>
<feature type="coiled-coil region" evidence="5">
    <location>
        <begin position="569"/>
        <end position="596"/>
    </location>
</feature>
<evidence type="ECO:0000313" key="8">
    <source>
        <dbReference type="EMBL" id="MCQ8185021.1"/>
    </source>
</evidence>
<evidence type="ECO:0000256" key="5">
    <source>
        <dbReference type="SAM" id="Coils"/>
    </source>
</evidence>
<protein>
    <submittedName>
        <fullName evidence="8">ATP-binding cassette domain-containing protein</fullName>
    </submittedName>
</protein>
<dbReference type="GO" id="GO:0003677">
    <property type="term" value="F:DNA binding"/>
    <property type="evidence" value="ECO:0007669"/>
    <property type="project" value="InterPro"/>
</dbReference>
<keyword evidence="1" id="KW-0547">Nucleotide-binding</keyword>
<evidence type="ECO:0000259" key="7">
    <source>
        <dbReference type="PROSITE" id="PS50893"/>
    </source>
</evidence>
<dbReference type="Gene3D" id="3.40.50.300">
    <property type="entry name" value="P-loop containing nucleotide triphosphate hydrolases"/>
    <property type="match status" value="2"/>
</dbReference>
<dbReference type="SUPFAM" id="SSF52540">
    <property type="entry name" value="P-loop containing nucleoside triphosphate hydrolases"/>
    <property type="match status" value="2"/>
</dbReference>
<dbReference type="AlphaFoldDB" id="A0A9X2L8P4"/>
<feature type="domain" description="ABC transporter" evidence="7">
    <location>
        <begin position="283"/>
        <end position="505"/>
    </location>
</feature>
<evidence type="ECO:0000256" key="2">
    <source>
        <dbReference type="ARBA" id="ARBA00022840"/>
    </source>
</evidence>
<dbReference type="Gene3D" id="1.10.287.380">
    <property type="entry name" value="Valyl-tRNA synthetase, C-terminal domain"/>
    <property type="match status" value="1"/>
</dbReference>
<name>A0A9X2L8P4_9PROT</name>
<dbReference type="InterPro" id="IPR027417">
    <property type="entry name" value="P-loop_NTPase"/>
</dbReference>
<dbReference type="InterPro" id="IPR032524">
    <property type="entry name" value="ABC_tran_C"/>
</dbReference>
<dbReference type="PROSITE" id="PS50893">
    <property type="entry name" value="ABC_TRANSPORTER_2"/>
    <property type="match status" value="2"/>
</dbReference>
<dbReference type="EMBL" id="JANIBC010000003">
    <property type="protein sequence ID" value="MCQ8185021.1"/>
    <property type="molecule type" value="Genomic_DNA"/>
</dbReference>
<keyword evidence="5" id="KW-0175">Coiled coil</keyword>
<sequence>MAPPLFSLSDIVLTFGGDPLLSGASLEVREGARIALVGRNGSGKSTFLKIAAGLVEADQGDRTVRSGVTFRYLEQDPDFTSFPSAEAVVADGLGPLDDPADIGRLLGALDIDPAASPAPMSGGEKRKVAIARALAPRPEVLLLDEPTNHLDLETILWLEGELKRRRGALVVISHDRRFLENLTTETVWLDRGTTRRLGKGFGAFEAWRDTVFEEEELAAHKLDRQIAREEDWLRYGVTARRKRNVRRLANLHDLRRQASERRGPQGSVDLAVSEAESSGKLVIEAKGLSFSYGERPIVAGLDLKVARGDRVGVIGPNGAGKTTLLNLLLGTQDPDQGTIRHGTKLEIVALDQERGALREDIRLMDALTEGRGDQITIGGKPRHALSYLKDFLFSPEQARQPVAALSGGERGRLALAIALAKPSNLLVLDEPTNDLDLETLDVLEEALSDYQGTLLLVSHDRDFLDRVVTSTLTPVPEEQPGRWREYPGGYDDMVRQRGFAVAPSDESPARPAKAKPAPAKRKPSGKLSFKDKHALETLPARMEELERMIAEHGLALGDPDLFTRDPDAFSRAQKGLTEAQAELEAAEEQWLELEMKREELEG</sequence>
<reference evidence="8" key="1">
    <citation type="submission" date="2022-07" db="EMBL/GenBank/DDBJ databases">
        <title>Parvularcula maris sp. nov., an algicidal bacterium isolated from seawater.</title>
        <authorList>
            <person name="Li F."/>
        </authorList>
    </citation>
    <scope>NUCLEOTIDE SEQUENCE</scope>
    <source>
        <strain evidence="8">BGMRC 0090</strain>
    </source>
</reference>
<dbReference type="PANTHER" id="PTHR42855">
    <property type="entry name" value="ABC TRANSPORTER ATP-BINDING SUBUNIT"/>
    <property type="match status" value="1"/>
</dbReference>
<evidence type="ECO:0000256" key="6">
    <source>
        <dbReference type="SAM" id="MobiDB-lite"/>
    </source>
</evidence>
<keyword evidence="2 8" id="KW-0067">ATP-binding</keyword>
<dbReference type="InterPro" id="IPR003593">
    <property type="entry name" value="AAA+_ATPase"/>
</dbReference>
<dbReference type="Pfam" id="PF00005">
    <property type="entry name" value="ABC_tran"/>
    <property type="match status" value="2"/>
</dbReference>
<dbReference type="CDD" id="cd03221">
    <property type="entry name" value="ABCF_EF-3"/>
    <property type="match status" value="2"/>
</dbReference>
<dbReference type="Proteomes" id="UP001142610">
    <property type="component" value="Unassembled WGS sequence"/>
</dbReference>
<dbReference type="PROSITE" id="PS00211">
    <property type="entry name" value="ABC_TRANSPORTER_1"/>
    <property type="match status" value="1"/>
</dbReference>
<keyword evidence="9" id="KW-1185">Reference proteome</keyword>
<dbReference type="GO" id="GO:0005524">
    <property type="term" value="F:ATP binding"/>
    <property type="evidence" value="ECO:0007669"/>
    <property type="project" value="UniProtKB-KW"/>
</dbReference>
<dbReference type="Pfam" id="PF16326">
    <property type="entry name" value="ABC_tran_CTD"/>
    <property type="match status" value="1"/>
</dbReference>
<dbReference type="SMART" id="SM00382">
    <property type="entry name" value="AAA"/>
    <property type="match status" value="2"/>
</dbReference>